<reference evidence="1 2" key="1">
    <citation type="journal article" date="2013" name="Genome Announc.">
        <title>Draft Genome Sequence of the Cellulolytic Bacterium Clostridium papyrosolvens C7 (ATCC 700395).</title>
        <authorList>
            <person name="Zepeda V."/>
            <person name="Dassa B."/>
            <person name="Borovok I."/>
            <person name="Lamed R."/>
            <person name="Bayer E.A."/>
            <person name="Cate J.H."/>
        </authorList>
    </citation>
    <scope>NUCLEOTIDE SEQUENCE [LARGE SCALE GENOMIC DNA]</scope>
    <source>
        <strain evidence="1 2">C7</strain>
    </source>
</reference>
<dbReference type="AlphaFoldDB" id="U4QZV2"/>
<protein>
    <submittedName>
        <fullName evidence="1">Uncharacterized protein</fullName>
    </submittedName>
</protein>
<dbReference type="EMBL" id="ATAY01000063">
    <property type="protein sequence ID" value="EPR10514.1"/>
    <property type="molecule type" value="Genomic_DNA"/>
</dbReference>
<dbReference type="InterPro" id="IPR045945">
    <property type="entry name" value="DUF6365"/>
</dbReference>
<gene>
    <name evidence="1" type="ORF">L323_13040</name>
</gene>
<dbReference type="Pfam" id="PF19892">
    <property type="entry name" value="DUF6365"/>
    <property type="match status" value="1"/>
</dbReference>
<comment type="caution">
    <text evidence="1">The sequence shown here is derived from an EMBL/GenBank/DDBJ whole genome shotgun (WGS) entry which is preliminary data.</text>
</comment>
<dbReference type="STRING" id="1330534.L323_13040"/>
<dbReference type="OrthoDB" id="1738372at2"/>
<proteinExistence type="predicted"/>
<sequence length="416" mass="48323">MYILFIVTSFWAYGEVTIACEFAARVRESGYIPYFLIPPSHEKIMNKYKFTYTTLIPRNGKVNRLLMRDLEHMYHPGLVILADFLNYNFCEAHYGLTPGDLEVFSGRIGTFDDFDWVITGKQMDTYGFKAAKFGDIDIRKYGFRLCPCPIVNPNSGYREETYHYQLTTDTLPYDIYSTDKWKAKLGLPVSKKMILFTSAAWQESYRQYTDVIAFVNANNQVFYHIMQELTKTYTVICVGAKGGFSNNPEDGLVFLNQLPPEVFDEYLLATDLFISRNITATSLARAVLSGIPSANFENSIFFSAEKPLDKEKITFEPVPFVDELLKNLERCYPYRMFPVGWYKFLAPLVKGNSYMKTFIRLEQFNVIDSMRQIHEVLECEEKREELLQSADRYKKTLESLPDVRSIIDSLINERRE</sequence>
<evidence type="ECO:0000313" key="1">
    <source>
        <dbReference type="EMBL" id="EPR10514.1"/>
    </source>
</evidence>
<dbReference type="RefSeq" id="WP_020816082.1">
    <property type="nucleotide sequence ID" value="NZ_ATAY01000063.1"/>
</dbReference>
<name>U4QZV2_9FIRM</name>
<accession>U4QZV2</accession>
<organism evidence="1 2">
    <name type="scientific">Ruminiclostridium papyrosolvens C7</name>
    <dbReference type="NCBI Taxonomy" id="1330534"/>
    <lineage>
        <taxon>Bacteria</taxon>
        <taxon>Bacillati</taxon>
        <taxon>Bacillota</taxon>
        <taxon>Clostridia</taxon>
        <taxon>Eubacteriales</taxon>
        <taxon>Oscillospiraceae</taxon>
        <taxon>Ruminiclostridium</taxon>
    </lineage>
</organism>
<dbReference type="Proteomes" id="UP000016860">
    <property type="component" value="Unassembled WGS sequence"/>
</dbReference>
<evidence type="ECO:0000313" key="2">
    <source>
        <dbReference type="Proteomes" id="UP000016860"/>
    </source>
</evidence>
<dbReference type="PATRIC" id="fig|1330534.3.peg.2585"/>